<gene>
    <name evidence="1" type="ORF">Taro_046363</name>
</gene>
<protein>
    <submittedName>
        <fullName evidence="1">Uncharacterized protein</fullName>
    </submittedName>
</protein>
<organism evidence="1 2">
    <name type="scientific">Colocasia esculenta</name>
    <name type="common">Wild taro</name>
    <name type="synonym">Arum esculentum</name>
    <dbReference type="NCBI Taxonomy" id="4460"/>
    <lineage>
        <taxon>Eukaryota</taxon>
        <taxon>Viridiplantae</taxon>
        <taxon>Streptophyta</taxon>
        <taxon>Embryophyta</taxon>
        <taxon>Tracheophyta</taxon>
        <taxon>Spermatophyta</taxon>
        <taxon>Magnoliopsida</taxon>
        <taxon>Liliopsida</taxon>
        <taxon>Araceae</taxon>
        <taxon>Aroideae</taxon>
        <taxon>Colocasieae</taxon>
        <taxon>Colocasia</taxon>
    </lineage>
</organism>
<accession>A0A843X240</accession>
<comment type="caution">
    <text evidence="1">The sequence shown here is derived from an EMBL/GenBank/DDBJ whole genome shotgun (WGS) entry which is preliminary data.</text>
</comment>
<reference evidence="1" key="1">
    <citation type="submission" date="2017-07" db="EMBL/GenBank/DDBJ databases">
        <title>Taro Niue Genome Assembly and Annotation.</title>
        <authorList>
            <person name="Atibalentja N."/>
            <person name="Keating K."/>
            <person name="Fields C.J."/>
        </authorList>
    </citation>
    <scope>NUCLEOTIDE SEQUENCE</scope>
    <source>
        <strain evidence="1">Niue_2</strain>
        <tissue evidence="1">Leaf</tissue>
    </source>
</reference>
<dbReference type="AlphaFoldDB" id="A0A843X240"/>
<evidence type="ECO:0000313" key="1">
    <source>
        <dbReference type="EMBL" id="MQM13438.1"/>
    </source>
</evidence>
<keyword evidence="2" id="KW-1185">Reference proteome</keyword>
<dbReference type="EMBL" id="NMUH01005689">
    <property type="protein sequence ID" value="MQM13438.1"/>
    <property type="molecule type" value="Genomic_DNA"/>
</dbReference>
<evidence type="ECO:0000313" key="2">
    <source>
        <dbReference type="Proteomes" id="UP000652761"/>
    </source>
</evidence>
<sequence length="74" mass="8177">MDYGVFMHGLVQAMQTQAQTQAALQAQLQAQAQDLAPVPQEQGHGGPSIMVRGLRGWLHLLLRGRLSPFWRRAG</sequence>
<proteinExistence type="predicted"/>
<name>A0A843X240_COLES</name>
<dbReference type="Proteomes" id="UP000652761">
    <property type="component" value="Unassembled WGS sequence"/>
</dbReference>